<dbReference type="PROSITE" id="PS50186">
    <property type="entry name" value="DEP"/>
    <property type="match status" value="1"/>
</dbReference>
<proteinExistence type="predicted"/>
<dbReference type="Gene3D" id="1.10.10.10">
    <property type="entry name" value="Winged helix-like DNA-binding domain superfamily/Winged helix DNA-binding domain"/>
    <property type="match status" value="1"/>
</dbReference>
<dbReference type="GO" id="GO:0023051">
    <property type="term" value="P:regulation of signaling"/>
    <property type="evidence" value="ECO:0007669"/>
    <property type="project" value="TreeGrafter"/>
</dbReference>
<dbReference type="GO" id="GO:0005085">
    <property type="term" value="F:guanyl-nucleotide exchange factor activity"/>
    <property type="evidence" value="ECO:0007669"/>
    <property type="project" value="TreeGrafter"/>
</dbReference>
<reference evidence="2" key="2">
    <citation type="submission" date="2025-09" db="UniProtKB">
        <authorList>
            <consortium name="Ensembl"/>
        </authorList>
    </citation>
    <scope>IDENTIFICATION</scope>
</reference>
<evidence type="ECO:0000259" key="1">
    <source>
        <dbReference type="PROSITE" id="PS50186"/>
    </source>
</evidence>
<dbReference type="AlphaFoldDB" id="A0A3Q3IWK1"/>
<feature type="domain" description="DEP" evidence="1">
    <location>
        <begin position="7"/>
        <end position="78"/>
    </location>
</feature>
<dbReference type="PANTHER" id="PTHR22829">
    <property type="entry name" value="DEP DOMAIN PROTEIN"/>
    <property type="match status" value="1"/>
</dbReference>
<dbReference type="GO" id="GO:0035556">
    <property type="term" value="P:intracellular signal transduction"/>
    <property type="evidence" value="ECO:0007669"/>
    <property type="project" value="InterPro"/>
</dbReference>
<evidence type="ECO:0000313" key="2">
    <source>
        <dbReference type="Ensembl" id="ENSMALP00000008430.1"/>
    </source>
</evidence>
<dbReference type="SMART" id="SM00049">
    <property type="entry name" value="DEP"/>
    <property type="match status" value="1"/>
</dbReference>
<dbReference type="GO" id="GO:0005096">
    <property type="term" value="F:GTPase activator activity"/>
    <property type="evidence" value="ECO:0007669"/>
    <property type="project" value="TreeGrafter"/>
</dbReference>
<evidence type="ECO:0000313" key="3">
    <source>
        <dbReference type="Proteomes" id="UP000261600"/>
    </source>
</evidence>
<dbReference type="PANTHER" id="PTHR22829:SF7">
    <property type="entry name" value="DEP DOMAIN-CONTAINING MTOR-INTERACTING PROTEIN"/>
    <property type="match status" value="1"/>
</dbReference>
<dbReference type="Ensembl" id="ENSMALT00000008607.1">
    <property type="protein sequence ID" value="ENSMALP00000008430.1"/>
    <property type="gene ID" value="ENSMALG00000005996.1"/>
</dbReference>
<sequence length="129" mass="14809">MRGQCLYEKNSILQLREEHGVAYESSFSGCHLIDWLLQNGETESRCRGSELCRALQEHGIIQHQHDFFDSGLLYQFCICFHCCHHLSELLSEQDSDKEVMELSQKENSPYSPFVLCKSKAQEGSSAFQS</sequence>
<name>A0A3Q3IWK1_MONAL</name>
<keyword evidence="3" id="KW-1185">Reference proteome</keyword>
<dbReference type="SUPFAM" id="SSF46785">
    <property type="entry name" value="Winged helix' DNA-binding domain"/>
    <property type="match status" value="1"/>
</dbReference>
<dbReference type="Pfam" id="PF00610">
    <property type="entry name" value="DEP"/>
    <property type="match status" value="1"/>
</dbReference>
<reference evidence="2" key="1">
    <citation type="submission" date="2025-08" db="UniProtKB">
        <authorList>
            <consortium name="Ensembl"/>
        </authorList>
    </citation>
    <scope>IDENTIFICATION</scope>
</reference>
<dbReference type="GO" id="GO:0007186">
    <property type="term" value="P:G protein-coupled receptor signaling pathway"/>
    <property type="evidence" value="ECO:0007669"/>
    <property type="project" value="TreeGrafter"/>
</dbReference>
<dbReference type="InterPro" id="IPR036388">
    <property type="entry name" value="WH-like_DNA-bd_sf"/>
</dbReference>
<dbReference type="GO" id="GO:0005886">
    <property type="term" value="C:plasma membrane"/>
    <property type="evidence" value="ECO:0007669"/>
    <property type="project" value="TreeGrafter"/>
</dbReference>
<organism evidence="2 3">
    <name type="scientific">Monopterus albus</name>
    <name type="common">Swamp eel</name>
    <dbReference type="NCBI Taxonomy" id="43700"/>
    <lineage>
        <taxon>Eukaryota</taxon>
        <taxon>Metazoa</taxon>
        <taxon>Chordata</taxon>
        <taxon>Craniata</taxon>
        <taxon>Vertebrata</taxon>
        <taxon>Euteleostomi</taxon>
        <taxon>Actinopterygii</taxon>
        <taxon>Neopterygii</taxon>
        <taxon>Teleostei</taxon>
        <taxon>Neoteleostei</taxon>
        <taxon>Acanthomorphata</taxon>
        <taxon>Anabantaria</taxon>
        <taxon>Synbranchiformes</taxon>
        <taxon>Synbranchidae</taxon>
        <taxon>Monopterus</taxon>
    </lineage>
</organism>
<protein>
    <recommendedName>
        <fullName evidence="1">DEP domain-containing protein</fullName>
    </recommendedName>
</protein>
<dbReference type="Proteomes" id="UP000261600">
    <property type="component" value="Unplaced"/>
</dbReference>
<dbReference type="InterPro" id="IPR036390">
    <property type="entry name" value="WH_DNA-bd_sf"/>
</dbReference>
<dbReference type="InterPro" id="IPR051832">
    <property type="entry name" value="mTOR-Rac_regulators"/>
</dbReference>
<dbReference type="STRING" id="43700.ENSMALP00000008430"/>
<accession>A0A3Q3IWK1</accession>
<dbReference type="InterPro" id="IPR000591">
    <property type="entry name" value="DEP_dom"/>
</dbReference>